<dbReference type="PROSITE" id="PS50041">
    <property type="entry name" value="C_TYPE_LECTIN_2"/>
    <property type="match status" value="1"/>
</dbReference>
<keyword evidence="2" id="KW-1185">Reference proteome</keyword>
<accession>A0A8J1TVC0</accession>
<dbReference type="PANTHER" id="PTHR22803">
    <property type="entry name" value="MANNOSE, PHOSPHOLIPASE, LECTIN RECEPTOR RELATED"/>
    <property type="match status" value="1"/>
</dbReference>
<dbReference type="EMBL" id="CAIIXF020000010">
    <property type="protein sequence ID" value="CAH1795795.1"/>
    <property type="molecule type" value="Genomic_DNA"/>
</dbReference>
<dbReference type="InterPro" id="IPR050111">
    <property type="entry name" value="C-type_lectin/snaclec_domain"/>
</dbReference>
<dbReference type="Proteomes" id="UP000749559">
    <property type="component" value="Unassembled WGS sequence"/>
</dbReference>
<evidence type="ECO:0000313" key="2">
    <source>
        <dbReference type="Proteomes" id="UP000749559"/>
    </source>
</evidence>
<dbReference type="Gene3D" id="3.10.100.10">
    <property type="entry name" value="Mannose-Binding Protein A, subunit A"/>
    <property type="match status" value="1"/>
</dbReference>
<comment type="caution">
    <text evidence="1">The sequence shown here is derived from an EMBL/GenBank/DDBJ whole genome shotgun (WGS) entry which is preliminary data.</text>
</comment>
<sequence length="193" mass="21842">MMRSLMIIFTCLAAVSAHDLCDQDDVERLSREISAVKAEVLMRKTCPKDFAYNAELDSSYNFVTSLRLTWLNALLYCNRMGANLVAIDSQKEYDFIKAEIERTDLGWPRGAGHDSFYTGGTMLNGSPSLKLNAWQWAGGATFKSKPMSYAPWHSTQGILTDTKDSLCHVLWAPGAYSWHDHPCHFKHHFICEI</sequence>
<dbReference type="InterPro" id="IPR001304">
    <property type="entry name" value="C-type_lectin-like"/>
</dbReference>
<organism evidence="1 2">
    <name type="scientific">Owenia fusiformis</name>
    <name type="common">Polychaete worm</name>
    <dbReference type="NCBI Taxonomy" id="6347"/>
    <lineage>
        <taxon>Eukaryota</taxon>
        <taxon>Metazoa</taxon>
        <taxon>Spiralia</taxon>
        <taxon>Lophotrochozoa</taxon>
        <taxon>Annelida</taxon>
        <taxon>Polychaeta</taxon>
        <taxon>Sedentaria</taxon>
        <taxon>Canalipalpata</taxon>
        <taxon>Sabellida</taxon>
        <taxon>Oweniida</taxon>
        <taxon>Oweniidae</taxon>
        <taxon>Owenia</taxon>
    </lineage>
</organism>
<dbReference type="InterPro" id="IPR016187">
    <property type="entry name" value="CTDL_fold"/>
</dbReference>
<dbReference type="SMART" id="SM00034">
    <property type="entry name" value="CLECT"/>
    <property type="match status" value="1"/>
</dbReference>
<name>A0A8J1TVC0_OWEFU</name>
<dbReference type="SUPFAM" id="SSF56436">
    <property type="entry name" value="C-type lectin-like"/>
    <property type="match status" value="1"/>
</dbReference>
<dbReference type="AlphaFoldDB" id="A0A8J1TVC0"/>
<evidence type="ECO:0000313" key="1">
    <source>
        <dbReference type="EMBL" id="CAH1795795.1"/>
    </source>
</evidence>
<dbReference type="CDD" id="cd00037">
    <property type="entry name" value="CLECT"/>
    <property type="match status" value="1"/>
</dbReference>
<dbReference type="InterPro" id="IPR016186">
    <property type="entry name" value="C-type_lectin-like/link_sf"/>
</dbReference>
<dbReference type="Pfam" id="PF00059">
    <property type="entry name" value="Lectin_C"/>
    <property type="match status" value="1"/>
</dbReference>
<dbReference type="OrthoDB" id="6142940at2759"/>
<proteinExistence type="predicted"/>
<protein>
    <submittedName>
        <fullName evidence="1">Uncharacterized protein</fullName>
    </submittedName>
</protein>
<reference evidence="1" key="1">
    <citation type="submission" date="2022-03" db="EMBL/GenBank/DDBJ databases">
        <authorList>
            <person name="Martin C."/>
        </authorList>
    </citation>
    <scope>NUCLEOTIDE SEQUENCE</scope>
</reference>
<gene>
    <name evidence="1" type="ORF">OFUS_LOCUS20283</name>
</gene>